<protein>
    <submittedName>
        <fullName evidence="6">HemK2/MTQ2 family protein methyltransferase</fullName>
        <ecNumber evidence="6">2.1.1.-</ecNumber>
    </submittedName>
</protein>
<reference evidence="7" key="1">
    <citation type="journal article" date="2019" name="Int. J. Syst. Evol. Microbiol.">
        <title>The Global Catalogue of Microorganisms (GCM) 10K type strain sequencing project: providing services to taxonomists for standard genome sequencing and annotation.</title>
        <authorList>
            <consortium name="The Broad Institute Genomics Platform"/>
            <consortium name="The Broad Institute Genome Sequencing Center for Infectious Disease"/>
            <person name="Wu L."/>
            <person name="Ma J."/>
        </authorList>
    </citation>
    <scope>NUCLEOTIDE SEQUENCE [LARGE SCALE GENOMIC DNA]</scope>
    <source>
        <strain evidence="7">CCUG 54520</strain>
    </source>
</reference>
<organism evidence="6 7">
    <name type="scientific">Rhodococcus kronopolitis</name>
    <dbReference type="NCBI Taxonomy" id="1460226"/>
    <lineage>
        <taxon>Bacteria</taxon>
        <taxon>Bacillati</taxon>
        <taxon>Actinomycetota</taxon>
        <taxon>Actinomycetes</taxon>
        <taxon>Mycobacteriales</taxon>
        <taxon>Nocardiaceae</taxon>
        <taxon>Rhodococcus</taxon>
    </lineage>
</organism>
<evidence type="ECO:0000256" key="2">
    <source>
        <dbReference type="ARBA" id="ARBA00022603"/>
    </source>
</evidence>
<dbReference type="SUPFAM" id="SSF53335">
    <property type="entry name" value="S-adenosyl-L-methionine-dependent methyltransferases"/>
    <property type="match status" value="1"/>
</dbReference>
<dbReference type="InterPro" id="IPR007848">
    <property type="entry name" value="Small_mtfrase_dom"/>
</dbReference>
<name>A0ABV9FSZ5_9NOCA</name>
<evidence type="ECO:0000256" key="3">
    <source>
        <dbReference type="ARBA" id="ARBA00022679"/>
    </source>
</evidence>
<dbReference type="InterPro" id="IPR004557">
    <property type="entry name" value="PrmC-related"/>
</dbReference>
<feature type="domain" description="Methyltransferase small" evidence="5">
    <location>
        <begin position="38"/>
        <end position="140"/>
    </location>
</feature>
<accession>A0ABV9FSZ5</accession>
<comment type="similarity">
    <text evidence="1">Belongs to the eukaryotic/archaeal PrmC-related family.</text>
</comment>
<evidence type="ECO:0000313" key="6">
    <source>
        <dbReference type="EMBL" id="MFC4604339.1"/>
    </source>
</evidence>
<proteinExistence type="inferred from homology"/>
<sequence>MKNVEVGARLARPTDEALLGVPSQVDLSSRRARDFGTVVRAPGVYRPQEDTRLLAAVLARITPLDGCDVLDYCTGSGALALVAARLGAARVTAVDVSVRATASAWVNARIRRLPVRVRRGGLSAAVSGGPYDLVLANPPYVPCPAGHGRRSDGGCRRWDAGADGRAVLDPLCEHTAELLRPGGRVLIVQSEFANSETTLSQLRGAGLSARVLTRVRIPFGPVLRGRAEYLTSHGLAAAGQSFEELVVVRGDKPR</sequence>
<dbReference type="CDD" id="cd02440">
    <property type="entry name" value="AdoMet_MTases"/>
    <property type="match status" value="1"/>
</dbReference>
<dbReference type="InterPro" id="IPR029063">
    <property type="entry name" value="SAM-dependent_MTases_sf"/>
</dbReference>
<dbReference type="PANTHER" id="PTHR45875">
    <property type="entry name" value="METHYLTRANSFERASE N6AMT1"/>
    <property type="match status" value="1"/>
</dbReference>
<evidence type="ECO:0000259" key="5">
    <source>
        <dbReference type="Pfam" id="PF05175"/>
    </source>
</evidence>
<dbReference type="Gene3D" id="3.40.50.150">
    <property type="entry name" value="Vaccinia Virus protein VP39"/>
    <property type="match status" value="1"/>
</dbReference>
<dbReference type="Proteomes" id="UP001595914">
    <property type="component" value="Unassembled WGS sequence"/>
</dbReference>
<dbReference type="PROSITE" id="PS00092">
    <property type="entry name" value="N6_MTASE"/>
    <property type="match status" value="1"/>
</dbReference>
<keyword evidence="4" id="KW-0949">S-adenosyl-L-methionine</keyword>
<dbReference type="InterPro" id="IPR052190">
    <property type="entry name" value="Euk-Arch_PrmC-MTase"/>
</dbReference>
<dbReference type="GO" id="GO:0008168">
    <property type="term" value="F:methyltransferase activity"/>
    <property type="evidence" value="ECO:0007669"/>
    <property type="project" value="UniProtKB-KW"/>
</dbReference>
<dbReference type="EMBL" id="JBHSFO010000005">
    <property type="protein sequence ID" value="MFC4604339.1"/>
    <property type="molecule type" value="Genomic_DNA"/>
</dbReference>
<dbReference type="PANTHER" id="PTHR45875:SF1">
    <property type="entry name" value="METHYLTRANSFERASE N6AMT1"/>
    <property type="match status" value="1"/>
</dbReference>
<dbReference type="InterPro" id="IPR002052">
    <property type="entry name" value="DNA_methylase_N6_adenine_CS"/>
</dbReference>
<keyword evidence="2 6" id="KW-0489">Methyltransferase</keyword>
<dbReference type="RefSeq" id="WP_378417077.1">
    <property type="nucleotide sequence ID" value="NZ_JBHSFO010000005.1"/>
</dbReference>
<dbReference type="NCBIfam" id="TIGR00537">
    <property type="entry name" value="hemK_rel_arch"/>
    <property type="match status" value="1"/>
</dbReference>
<dbReference type="EC" id="2.1.1.-" evidence="6"/>
<dbReference type="Pfam" id="PF05175">
    <property type="entry name" value="MTS"/>
    <property type="match status" value="1"/>
</dbReference>
<evidence type="ECO:0000256" key="4">
    <source>
        <dbReference type="ARBA" id="ARBA00022691"/>
    </source>
</evidence>
<keyword evidence="7" id="KW-1185">Reference proteome</keyword>
<evidence type="ECO:0000256" key="1">
    <source>
        <dbReference type="ARBA" id="ARBA00006149"/>
    </source>
</evidence>
<dbReference type="GO" id="GO:0032259">
    <property type="term" value="P:methylation"/>
    <property type="evidence" value="ECO:0007669"/>
    <property type="project" value="UniProtKB-KW"/>
</dbReference>
<comment type="caution">
    <text evidence="6">The sequence shown here is derived from an EMBL/GenBank/DDBJ whole genome shotgun (WGS) entry which is preliminary data.</text>
</comment>
<keyword evidence="3 6" id="KW-0808">Transferase</keyword>
<gene>
    <name evidence="6" type="ORF">ACFO6S_11645</name>
</gene>
<evidence type="ECO:0000313" key="7">
    <source>
        <dbReference type="Proteomes" id="UP001595914"/>
    </source>
</evidence>